<keyword evidence="3" id="KW-1133">Transmembrane helix</keyword>
<organism evidence="5 6">
    <name type="scientific">Aromia moschata</name>
    <dbReference type="NCBI Taxonomy" id="1265417"/>
    <lineage>
        <taxon>Eukaryota</taxon>
        <taxon>Metazoa</taxon>
        <taxon>Ecdysozoa</taxon>
        <taxon>Arthropoda</taxon>
        <taxon>Hexapoda</taxon>
        <taxon>Insecta</taxon>
        <taxon>Pterygota</taxon>
        <taxon>Neoptera</taxon>
        <taxon>Endopterygota</taxon>
        <taxon>Coleoptera</taxon>
        <taxon>Polyphaga</taxon>
        <taxon>Cucujiformia</taxon>
        <taxon>Chrysomeloidea</taxon>
        <taxon>Cerambycidae</taxon>
        <taxon>Cerambycinae</taxon>
        <taxon>Callichromatini</taxon>
        <taxon>Aromia</taxon>
    </lineage>
</organism>
<feature type="transmembrane region" description="Helical" evidence="3">
    <location>
        <begin position="82"/>
        <end position="102"/>
    </location>
</feature>
<name>A0AAV8ZGP1_9CUCU</name>
<dbReference type="GO" id="GO:0022857">
    <property type="term" value="F:transmembrane transporter activity"/>
    <property type="evidence" value="ECO:0007669"/>
    <property type="project" value="InterPro"/>
</dbReference>
<dbReference type="InterPro" id="IPR011701">
    <property type="entry name" value="MFS"/>
</dbReference>
<evidence type="ECO:0000256" key="1">
    <source>
        <dbReference type="ARBA" id="ARBA00004141"/>
    </source>
</evidence>
<comment type="subcellular location">
    <subcellularLocation>
        <location evidence="1">Membrane</location>
        <topology evidence="1">Multi-pass membrane protein</topology>
    </subcellularLocation>
</comment>
<evidence type="ECO:0000313" key="5">
    <source>
        <dbReference type="EMBL" id="KAJ8962400.1"/>
    </source>
</evidence>
<feature type="transmembrane region" description="Helical" evidence="3">
    <location>
        <begin position="250"/>
        <end position="274"/>
    </location>
</feature>
<keyword evidence="6" id="KW-1185">Reference proteome</keyword>
<feature type="transmembrane region" description="Helical" evidence="3">
    <location>
        <begin position="24"/>
        <end position="42"/>
    </location>
</feature>
<dbReference type="Gene3D" id="1.20.1250.20">
    <property type="entry name" value="MFS general substrate transporter like domains"/>
    <property type="match status" value="2"/>
</dbReference>
<dbReference type="PANTHER" id="PTHR11360:SF312">
    <property type="entry name" value="KARMOISIN, ISOFORM B"/>
    <property type="match status" value="1"/>
</dbReference>
<dbReference type="InterPro" id="IPR020846">
    <property type="entry name" value="MFS_dom"/>
</dbReference>
<dbReference type="InterPro" id="IPR036259">
    <property type="entry name" value="MFS_trans_sf"/>
</dbReference>
<accession>A0AAV8ZGP1</accession>
<dbReference type="Proteomes" id="UP001162162">
    <property type="component" value="Unassembled WGS sequence"/>
</dbReference>
<protein>
    <recommendedName>
        <fullName evidence="4">Major facilitator superfamily (MFS) profile domain-containing protein</fullName>
    </recommendedName>
</protein>
<feature type="transmembrane region" description="Helical" evidence="3">
    <location>
        <begin position="224"/>
        <end position="244"/>
    </location>
</feature>
<dbReference type="PANTHER" id="PTHR11360">
    <property type="entry name" value="MONOCARBOXYLATE TRANSPORTER"/>
    <property type="match status" value="1"/>
</dbReference>
<proteinExistence type="predicted"/>
<dbReference type="SUPFAM" id="SSF103473">
    <property type="entry name" value="MFS general substrate transporter"/>
    <property type="match status" value="1"/>
</dbReference>
<comment type="caution">
    <text evidence="5">The sequence shown here is derived from an EMBL/GenBank/DDBJ whole genome shotgun (WGS) entry which is preliminary data.</text>
</comment>
<dbReference type="EMBL" id="JAPWTK010000003">
    <property type="protein sequence ID" value="KAJ8962400.1"/>
    <property type="molecule type" value="Genomic_DNA"/>
</dbReference>
<feature type="transmembrane region" description="Helical" evidence="3">
    <location>
        <begin position="196"/>
        <end position="212"/>
    </location>
</feature>
<sequence length="405" mass="43824">MGTTFFVSPVSGVLTDYIGIRKTTFLGGVIASSGMFLSSFFVDNIVALCITYGIMYGLGGALAYTPSLAVLGHYFKRYLGKVNGFVTAGSSAFTIVMPYIIGGLLKNFGIVMTLRLLSLISAMIMVCAFLFKPVKHNVPSKRASFRDVFNVTVIRNTKYVIWTTVIAISLFGYFVPYVYITQFVEQNFPEGLDTKLPILCIGITSGVGRLIFGYIADLPNVNRIYLQQLSFLSIGVLTMLLPWSAGAYGWLVAISLGMGLFDGCFISLLGPIAFDICGRNGATQAIGFLLGVCSIPLTVGPYVAGVILDTTQSYTLPFILAGIPPAIGSVAMFAIKCAGTPKEVSMSDAEEASQQPLRTEYTSDNNPRVLNSSGRLLEKSKLSAIVFCDDNSNMSYQRCYDYSVL</sequence>
<feature type="transmembrane region" description="Helical" evidence="3">
    <location>
        <begin position="314"/>
        <end position="335"/>
    </location>
</feature>
<feature type="region of interest" description="Disordered" evidence="2">
    <location>
        <begin position="346"/>
        <end position="370"/>
    </location>
</feature>
<evidence type="ECO:0000313" key="6">
    <source>
        <dbReference type="Proteomes" id="UP001162162"/>
    </source>
</evidence>
<dbReference type="InterPro" id="IPR050327">
    <property type="entry name" value="Proton-linked_MCT"/>
</dbReference>
<dbReference type="AlphaFoldDB" id="A0AAV8ZGP1"/>
<feature type="compositionally biased region" description="Polar residues" evidence="2">
    <location>
        <begin position="352"/>
        <end position="370"/>
    </location>
</feature>
<keyword evidence="3" id="KW-0472">Membrane</keyword>
<feature type="transmembrane region" description="Helical" evidence="3">
    <location>
        <begin position="286"/>
        <end position="308"/>
    </location>
</feature>
<gene>
    <name evidence="5" type="ORF">NQ318_018384</name>
</gene>
<dbReference type="GO" id="GO:0016020">
    <property type="term" value="C:membrane"/>
    <property type="evidence" value="ECO:0007669"/>
    <property type="project" value="UniProtKB-SubCell"/>
</dbReference>
<feature type="domain" description="Major facilitator superfamily (MFS) profile" evidence="4">
    <location>
        <begin position="1"/>
        <end position="340"/>
    </location>
</feature>
<dbReference type="PROSITE" id="PS50850">
    <property type="entry name" value="MFS"/>
    <property type="match status" value="1"/>
</dbReference>
<feature type="transmembrane region" description="Helical" evidence="3">
    <location>
        <begin position="54"/>
        <end position="75"/>
    </location>
</feature>
<keyword evidence="3" id="KW-0812">Transmembrane</keyword>
<evidence type="ECO:0000259" key="4">
    <source>
        <dbReference type="PROSITE" id="PS50850"/>
    </source>
</evidence>
<dbReference type="Pfam" id="PF07690">
    <property type="entry name" value="MFS_1"/>
    <property type="match status" value="1"/>
</dbReference>
<feature type="transmembrane region" description="Helical" evidence="3">
    <location>
        <begin position="108"/>
        <end position="131"/>
    </location>
</feature>
<evidence type="ECO:0000256" key="2">
    <source>
        <dbReference type="SAM" id="MobiDB-lite"/>
    </source>
</evidence>
<evidence type="ECO:0000256" key="3">
    <source>
        <dbReference type="SAM" id="Phobius"/>
    </source>
</evidence>
<reference evidence="5" key="1">
    <citation type="journal article" date="2023" name="Insect Mol. Biol.">
        <title>Genome sequencing provides insights into the evolution of gene families encoding plant cell wall-degrading enzymes in longhorned beetles.</title>
        <authorList>
            <person name="Shin N.R."/>
            <person name="Okamura Y."/>
            <person name="Kirsch R."/>
            <person name="Pauchet Y."/>
        </authorList>
    </citation>
    <scope>NUCLEOTIDE SEQUENCE</scope>
    <source>
        <strain evidence="5">AMC_N1</strain>
    </source>
</reference>
<feature type="transmembrane region" description="Helical" evidence="3">
    <location>
        <begin position="159"/>
        <end position="180"/>
    </location>
</feature>